<evidence type="ECO:0000313" key="2">
    <source>
        <dbReference type="Proteomes" id="UP000007437"/>
    </source>
</evidence>
<dbReference type="EMBL" id="FR687359">
    <property type="protein sequence ID" value="CBW75588.1"/>
    <property type="molecule type" value="Genomic_DNA"/>
</dbReference>
<gene>
    <name evidence="1" type="ordered locus">RBRH_04124</name>
</gene>
<organism evidence="1 2">
    <name type="scientific">Mycetohabitans rhizoxinica (strain DSM 19002 / CIP 109453 / HKI 454)</name>
    <name type="common">Paraburkholderia rhizoxinica</name>
    <dbReference type="NCBI Taxonomy" id="882378"/>
    <lineage>
        <taxon>Bacteria</taxon>
        <taxon>Pseudomonadati</taxon>
        <taxon>Pseudomonadota</taxon>
        <taxon>Betaproteobacteria</taxon>
        <taxon>Burkholderiales</taxon>
        <taxon>Burkholderiaceae</taxon>
        <taxon>Mycetohabitans</taxon>
    </lineage>
</organism>
<accession>E5ASK6</accession>
<dbReference type="AlphaFoldDB" id="E5ASK6"/>
<dbReference type="KEGG" id="brh:RBRH_04124"/>
<evidence type="ECO:0000313" key="1">
    <source>
        <dbReference type="EMBL" id="CBW75588.1"/>
    </source>
</evidence>
<name>E5ASK6_MYCRK</name>
<reference evidence="1 2" key="1">
    <citation type="journal article" date="2011" name="J. Bacteriol.">
        <title>Complete genome sequence of Burkholderia rhizoxinica, an endosymbiont of Rhizopus microsporus.</title>
        <authorList>
            <person name="Lackner G."/>
            <person name="Moebius N."/>
            <person name="Partida-Martinez L."/>
            <person name="Hertweck C."/>
        </authorList>
    </citation>
    <scope>NUCLEOTIDE SEQUENCE [LARGE SCALE GENOMIC DNA]</scope>
    <source>
        <strain evidence="2">DSM 19002 / CIP 109453 / HKI 454</strain>
    </source>
</reference>
<dbReference type="Proteomes" id="UP000007437">
    <property type="component" value="Chromosome"/>
</dbReference>
<dbReference type="HOGENOM" id="CLU_3096618_0_0_4"/>
<proteinExistence type="predicted"/>
<protein>
    <submittedName>
        <fullName evidence="1">Uncharacterized protein</fullName>
    </submittedName>
</protein>
<sequence>MDMSRQWWLRNMQTLGGASEIAFLCDCEEVPHLLQIHRSHPVMSYRFGIVT</sequence>